<comment type="subcellular location">
    <subcellularLocation>
        <location evidence="1">Membrane</location>
        <topology evidence="1">Multi-pass membrane protein</topology>
    </subcellularLocation>
</comment>
<evidence type="ECO:0000256" key="2">
    <source>
        <dbReference type="ARBA" id="ARBA00022448"/>
    </source>
</evidence>
<keyword evidence="3 6" id="KW-0812">Transmembrane</keyword>
<dbReference type="PANTHER" id="PTHR48041:SF15">
    <property type="entry name" value="FI05267P"/>
    <property type="match status" value="1"/>
</dbReference>
<keyword evidence="4 6" id="KW-1133">Transmembrane helix</keyword>
<gene>
    <name evidence="8" type="ORF">TCMB3V08_LOCUS1712</name>
</gene>
<evidence type="ECO:0000313" key="8">
    <source>
        <dbReference type="EMBL" id="CAD7568962.1"/>
    </source>
</evidence>
<feature type="domain" description="ABC-2 type transporter transmembrane" evidence="7">
    <location>
        <begin position="541"/>
        <end position="643"/>
    </location>
</feature>
<accession>A0A7R9IXU3</accession>
<evidence type="ECO:0000256" key="4">
    <source>
        <dbReference type="ARBA" id="ARBA00022989"/>
    </source>
</evidence>
<dbReference type="GO" id="GO:0005886">
    <property type="term" value="C:plasma membrane"/>
    <property type="evidence" value="ECO:0007669"/>
    <property type="project" value="TreeGrafter"/>
</dbReference>
<feature type="transmembrane region" description="Helical" evidence="6">
    <location>
        <begin position="537"/>
        <end position="555"/>
    </location>
</feature>
<keyword evidence="5 6" id="KW-0472">Membrane</keyword>
<evidence type="ECO:0000256" key="5">
    <source>
        <dbReference type="ARBA" id="ARBA00023136"/>
    </source>
</evidence>
<dbReference type="InterPro" id="IPR013525">
    <property type="entry name" value="ABC2_TM"/>
</dbReference>
<dbReference type="SUPFAM" id="SSF52540">
    <property type="entry name" value="P-loop containing nucleoside triphosphate hydrolases"/>
    <property type="match status" value="1"/>
</dbReference>
<dbReference type="AlphaFoldDB" id="A0A7R9IXU3"/>
<organism evidence="8">
    <name type="scientific">Timema californicum</name>
    <name type="common">California timema</name>
    <name type="synonym">Walking stick</name>
    <dbReference type="NCBI Taxonomy" id="61474"/>
    <lineage>
        <taxon>Eukaryota</taxon>
        <taxon>Metazoa</taxon>
        <taxon>Ecdysozoa</taxon>
        <taxon>Arthropoda</taxon>
        <taxon>Hexapoda</taxon>
        <taxon>Insecta</taxon>
        <taxon>Pterygota</taxon>
        <taxon>Neoptera</taxon>
        <taxon>Polyneoptera</taxon>
        <taxon>Phasmatodea</taxon>
        <taxon>Timematodea</taxon>
        <taxon>Timematoidea</taxon>
        <taxon>Timematidae</taxon>
        <taxon>Timema</taxon>
    </lineage>
</organism>
<proteinExistence type="predicted"/>
<dbReference type="EMBL" id="OE179501">
    <property type="protein sequence ID" value="CAD7568962.1"/>
    <property type="molecule type" value="Genomic_DNA"/>
</dbReference>
<evidence type="ECO:0000256" key="1">
    <source>
        <dbReference type="ARBA" id="ARBA00004141"/>
    </source>
</evidence>
<evidence type="ECO:0000256" key="3">
    <source>
        <dbReference type="ARBA" id="ARBA00022692"/>
    </source>
</evidence>
<evidence type="ECO:0000259" key="7">
    <source>
        <dbReference type="Pfam" id="PF01061"/>
    </source>
</evidence>
<evidence type="ECO:0000256" key="6">
    <source>
        <dbReference type="SAM" id="Phobius"/>
    </source>
</evidence>
<feature type="transmembrane region" description="Helical" evidence="6">
    <location>
        <begin position="596"/>
        <end position="614"/>
    </location>
</feature>
<reference evidence="8" key="1">
    <citation type="submission" date="2020-11" db="EMBL/GenBank/DDBJ databases">
        <authorList>
            <person name="Tran Van P."/>
        </authorList>
    </citation>
    <scope>NUCLEOTIDE SEQUENCE</scope>
</reference>
<dbReference type="InterPro" id="IPR027417">
    <property type="entry name" value="P-loop_NTPase"/>
</dbReference>
<feature type="transmembrane region" description="Helical" evidence="6">
    <location>
        <begin position="626"/>
        <end position="646"/>
    </location>
</feature>
<dbReference type="Gene3D" id="3.40.50.300">
    <property type="entry name" value="P-loop containing nucleotide triphosphate hydrolases"/>
    <property type="match status" value="1"/>
</dbReference>
<sequence length="731" mass="80398">MVGPQYTLAAHGGLYRIVWWAICGVDRLSLTTAIIDRDSNLDLSVIGSLIYYESSTLDHVATELGAKSLRARLPDVDSDNTILGRVLDVDSDNTILGRLPDVDSDKTILGRLPDVDSDNTILDRLPDVDSDNTILGRLPDVDSDNTILGRLPDVDSDNTILGLTIRYLVVCLILDSDNTILGRLPDVDSDNTILGRVLDVDSDNTILGRVLDVDSDNTILGRVLDLDSDNTILGRLPDVDSDKTILGRLPDMDSDNTILGRVLDLDSDNTILGRLPDVDSDNTILGRVLDVDSDNTILGCLPDVDSDNTILGRVLDVDSYTTILGRLPDLDSDNTILGRVLDVDSDNTILGRVLDLDSDNTILGGFPDPGLDDLSSSQCIVLLKKLAEGGRTVICSIHTPSARMFAQFDHVYIVSSGQCVFQGQGSDMVPFLSSLGLPCPKHYNPADFVIEVSSGEYGDHTEKMVAAVDNGRCYRWTSTPSVPINIDSPSCSDDIISESSDKPDFQHADISEKIYTFDSSTWVQFRILTYRMLLQSWRNPLLLGTMYLACVYITTGQPLEVVRYLQFLIICLLTAISSESLGFAISSTLSVVNSTFVGPTMAVPLMLLAVYGLGGESINIPLYIKPFMYMSYLRYALEGLVIATYGNNRAALICPDEEVYCHFKHPKTLLQETGMEKANIWVAITGLVVFYIIFRSIFYFLLKRRLSMKRSFAALNIVGRFVKSYFTTGHV</sequence>
<dbReference type="PANTHER" id="PTHR48041">
    <property type="entry name" value="ABC TRANSPORTER G FAMILY MEMBER 28"/>
    <property type="match status" value="1"/>
</dbReference>
<dbReference type="InterPro" id="IPR050352">
    <property type="entry name" value="ABCG_transporters"/>
</dbReference>
<dbReference type="GO" id="GO:0140359">
    <property type="term" value="F:ABC-type transporter activity"/>
    <property type="evidence" value="ECO:0007669"/>
    <property type="project" value="InterPro"/>
</dbReference>
<feature type="transmembrane region" description="Helical" evidence="6">
    <location>
        <begin position="567"/>
        <end position="590"/>
    </location>
</feature>
<name>A0A7R9IXU3_TIMCA</name>
<feature type="transmembrane region" description="Helical" evidence="6">
    <location>
        <begin position="680"/>
        <end position="702"/>
    </location>
</feature>
<keyword evidence="2" id="KW-0813">Transport</keyword>
<protein>
    <submittedName>
        <fullName evidence="8">(California timema) hypothetical protein</fullName>
    </submittedName>
</protein>
<dbReference type="Pfam" id="PF01061">
    <property type="entry name" value="ABC2_membrane"/>
    <property type="match status" value="1"/>
</dbReference>